<gene>
    <name evidence="2" type="ORF">SFRICE_024973</name>
</gene>
<proteinExistence type="predicted"/>
<evidence type="ECO:0000256" key="1">
    <source>
        <dbReference type="SAM" id="MobiDB-lite"/>
    </source>
</evidence>
<reference evidence="2" key="1">
    <citation type="submission" date="2016-07" db="EMBL/GenBank/DDBJ databases">
        <authorList>
            <person name="Bretaudeau A."/>
        </authorList>
    </citation>
    <scope>NUCLEOTIDE SEQUENCE</scope>
    <source>
        <strain evidence="2">Rice</strain>
        <tissue evidence="2">Whole body</tissue>
    </source>
</reference>
<dbReference type="AlphaFoldDB" id="A0A2H1V770"/>
<accession>A0A2H1V770</accession>
<feature type="region of interest" description="Disordered" evidence="1">
    <location>
        <begin position="341"/>
        <end position="369"/>
    </location>
</feature>
<protein>
    <submittedName>
        <fullName evidence="2">SFRICE_024973</fullName>
    </submittedName>
</protein>
<organism evidence="2">
    <name type="scientific">Spodoptera frugiperda</name>
    <name type="common">Fall armyworm</name>
    <dbReference type="NCBI Taxonomy" id="7108"/>
    <lineage>
        <taxon>Eukaryota</taxon>
        <taxon>Metazoa</taxon>
        <taxon>Ecdysozoa</taxon>
        <taxon>Arthropoda</taxon>
        <taxon>Hexapoda</taxon>
        <taxon>Insecta</taxon>
        <taxon>Pterygota</taxon>
        <taxon>Neoptera</taxon>
        <taxon>Endopterygota</taxon>
        <taxon>Lepidoptera</taxon>
        <taxon>Glossata</taxon>
        <taxon>Ditrysia</taxon>
        <taxon>Noctuoidea</taxon>
        <taxon>Noctuidae</taxon>
        <taxon>Amphipyrinae</taxon>
        <taxon>Spodoptera</taxon>
    </lineage>
</organism>
<dbReference type="EMBL" id="ODYU01001017">
    <property type="protein sequence ID" value="SOQ36649.1"/>
    <property type="molecule type" value="Genomic_DNA"/>
</dbReference>
<evidence type="ECO:0000313" key="2">
    <source>
        <dbReference type="EMBL" id="SOQ36649.1"/>
    </source>
</evidence>
<sequence length="369" mass="40931">MSWWPGGLNVLMNEGVGLKLSPDEEAYSPVANCNTTANDDDNSLTNKLKMAPSLKLSIANKADVGTRQFDTGNVKSEKKTVSPSVSLGAWGSIVKCSLGLKLNSQYSKQALRQDGSVHSQLHEDLPVRVSSTVNVPLPVQLRTQVTVTVAARWRLASTMGRVFAQCRTVLPTIGARTRCHYSDMIADDGYRIKSCVTTTRLRNLRINKIAVEIDIHCLFSLSMKEVLESHLLRHLALSEVIIPRLLNAEAWRRVLHAMRPLVSSGHLSAVDVILMTSSDDEWRPSNEPSADQPGCRDIDLHAVLRMRLSCSSILKHSDSCVRRIAFCARLKEPLDHHRWSPVGLVPDSERRERSGSKSRSMNGVVLRTV</sequence>
<name>A0A2H1V770_SPOFR</name>